<dbReference type="EMBL" id="NPDZ01000008">
    <property type="protein sequence ID" value="PJZ72587.1"/>
    <property type="molecule type" value="Genomic_DNA"/>
</dbReference>
<protein>
    <recommendedName>
        <fullName evidence="5">DUF3089 domain-containing protein</fullName>
    </recommendedName>
</protein>
<dbReference type="OrthoDB" id="9794645at2"/>
<dbReference type="InterPro" id="IPR021440">
    <property type="entry name" value="DUF3089"/>
</dbReference>
<keyword evidence="3" id="KW-1185">Reference proteome</keyword>
<reference evidence="3 4" key="1">
    <citation type="submission" date="2017-07" db="EMBL/GenBank/DDBJ databases">
        <title>Leptospira spp. isolated from tropical soils.</title>
        <authorList>
            <person name="Thibeaux R."/>
            <person name="Iraola G."/>
            <person name="Ferres I."/>
            <person name="Bierque E."/>
            <person name="Girault D."/>
            <person name="Soupe-Gilbert M.-E."/>
            <person name="Picardeau M."/>
            <person name="Goarant C."/>
        </authorList>
    </citation>
    <scope>NUCLEOTIDE SEQUENCE [LARGE SCALE GENOMIC DNA]</scope>
    <source>
        <strain evidence="2 4">FH1-B-B1</strain>
        <strain evidence="1 3">FH1-B-C1</strain>
    </source>
</reference>
<dbReference type="EMBL" id="NPDY01000006">
    <property type="protein sequence ID" value="PJZ70005.1"/>
    <property type="molecule type" value="Genomic_DNA"/>
</dbReference>
<evidence type="ECO:0000313" key="1">
    <source>
        <dbReference type="EMBL" id="PJZ70005.1"/>
    </source>
</evidence>
<dbReference type="Proteomes" id="UP000231990">
    <property type="component" value="Unassembled WGS sequence"/>
</dbReference>
<gene>
    <name evidence="1" type="ORF">CH360_08910</name>
    <name evidence="2" type="ORF">CH373_12775</name>
</gene>
<evidence type="ECO:0000313" key="3">
    <source>
        <dbReference type="Proteomes" id="UP000231962"/>
    </source>
</evidence>
<evidence type="ECO:0000313" key="4">
    <source>
        <dbReference type="Proteomes" id="UP000231990"/>
    </source>
</evidence>
<proteinExistence type="predicted"/>
<dbReference type="Proteomes" id="UP000231962">
    <property type="component" value="Unassembled WGS sequence"/>
</dbReference>
<organism evidence="2 4">
    <name type="scientific">Leptospira perolatii</name>
    <dbReference type="NCBI Taxonomy" id="2023191"/>
    <lineage>
        <taxon>Bacteria</taxon>
        <taxon>Pseudomonadati</taxon>
        <taxon>Spirochaetota</taxon>
        <taxon>Spirochaetia</taxon>
        <taxon>Leptospirales</taxon>
        <taxon>Leptospiraceae</taxon>
        <taxon>Leptospira</taxon>
    </lineage>
</organism>
<accession>A0A2M9ZKJ7</accession>
<dbReference type="AlphaFoldDB" id="A0A2M9ZKJ7"/>
<dbReference type="Pfam" id="PF11288">
    <property type="entry name" value="DUF3089"/>
    <property type="match status" value="1"/>
</dbReference>
<comment type="caution">
    <text evidence="2">The sequence shown here is derived from an EMBL/GenBank/DDBJ whole genome shotgun (WGS) entry which is preliminary data.</text>
</comment>
<evidence type="ECO:0008006" key="5">
    <source>
        <dbReference type="Google" id="ProtNLM"/>
    </source>
</evidence>
<name>A0A2M9ZKJ7_9LEPT</name>
<evidence type="ECO:0000313" key="2">
    <source>
        <dbReference type="EMBL" id="PJZ72587.1"/>
    </source>
</evidence>
<dbReference type="RefSeq" id="WP_100713672.1">
    <property type="nucleotide sequence ID" value="NZ_NPDY01000006.1"/>
</dbReference>
<sequence>MQKNLLKPLLVFFVFFYCSCVWLIRPPKPFTEISQPSAPDYSKMENWAAHPDRQNPAKNVPENSGMAPITGDGKVDIFFIHPTTFFGREWNASLDYENVNNKTDEGTIQKQASVFNQVGRIFAPRYRQATIYSFVEKESGQKALELAYKDVLLSFDHYMQTWNKGRPILIASHSQGTRHALRLLIDRFDGKQLQNKLVAAYLIGGAIPINSLKKIQVCSRADQVGCLISWRSVGENGKIAKLPHDPPEPYICVNPLSWKSDSEPVSETFNSGGVPFSFDRVDPGLCGAKCENGLLRITKPNARGYGGWWDGNYHVADYALFYSNIRTNAVVRVSSYFSENK</sequence>